<organism evidence="1 2">
    <name type="scientific">Oryza meyeriana var. granulata</name>
    <dbReference type="NCBI Taxonomy" id="110450"/>
    <lineage>
        <taxon>Eukaryota</taxon>
        <taxon>Viridiplantae</taxon>
        <taxon>Streptophyta</taxon>
        <taxon>Embryophyta</taxon>
        <taxon>Tracheophyta</taxon>
        <taxon>Spermatophyta</taxon>
        <taxon>Magnoliopsida</taxon>
        <taxon>Liliopsida</taxon>
        <taxon>Poales</taxon>
        <taxon>Poaceae</taxon>
        <taxon>BOP clade</taxon>
        <taxon>Oryzoideae</taxon>
        <taxon>Oryzeae</taxon>
        <taxon>Oryzinae</taxon>
        <taxon>Oryza</taxon>
        <taxon>Oryza meyeriana</taxon>
    </lineage>
</organism>
<dbReference type="OrthoDB" id="1721472at2759"/>
<dbReference type="EMBL" id="SPHZ02000008">
    <property type="protein sequence ID" value="KAF0903434.1"/>
    <property type="molecule type" value="Genomic_DNA"/>
</dbReference>
<protein>
    <submittedName>
        <fullName evidence="1">Uncharacterized protein</fullName>
    </submittedName>
</protein>
<dbReference type="AlphaFoldDB" id="A0A6G1CU60"/>
<reference evidence="1 2" key="1">
    <citation type="submission" date="2019-11" db="EMBL/GenBank/DDBJ databases">
        <title>Whole genome sequence of Oryza granulata.</title>
        <authorList>
            <person name="Li W."/>
        </authorList>
    </citation>
    <scope>NUCLEOTIDE SEQUENCE [LARGE SCALE GENOMIC DNA]</scope>
    <source>
        <strain evidence="2">cv. Menghai</strain>
        <tissue evidence="1">Leaf</tissue>
    </source>
</reference>
<gene>
    <name evidence="1" type="ORF">E2562_027718</name>
</gene>
<evidence type="ECO:0000313" key="1">
    <source>
        <dbReference type="EMBL" id="KAF0903434.1"/>
    </source>
</evidence>
<comment type="caution">
    <text evidence="1">The sequence shown here is derived from an EMBL/GenBank/DDBJ whole genome shotgun (WGS) entry which is preliminary data.</text>
</comment>
<dbReference type="Proteomes" id="UP000479710">
    <property type="component" value="Unassembled WGS sequence"/>
</dbReference>
<name>A0A6G1CU60_9ORYZ</name>
<keyword evidence="2" id="KW-1185">Reference proteome</keyword>
<sequence>MLRLQFAVRRLWPATTTAAAGYHLSAAVAYAHGGGGASVLPNGLDQTSDAYARNAAAINGLLFDLRARVSQEETRMGTISFGWQH</sequence>
<proteinExistence type="predicted"/>
<evidence type="ECO:0000313" key="2">
    <source>
        <dbReference type="Proteomes" id="UP000479710"/>
    </source>
</evidence>
<accession>A0A6G1CU60</accession>